<keyword evidence="2 6" id="KW-0812">Transmembrane</keyword>
<keyword evidence="8" id="KW-1185">Reference proteome</keyword>
<feature type="transmembrane region" description="Helical" evidence="6">
    <location>
        <begin position="427"/>
        <end position="451"/>
    </location>
</feature>
<dbReference type="OrthoDB" id="2901184at2759"/>
<name>A0A4T0FM76_9BASI</name>
<feature type="transmembrane region" description="Helical" evidence="6">
    <location>
        <begin position="175"/>
        <end position="197"/>
    </location>
</feature>
<feature type="transmembrane region" description="Helical" evidence="6">
    <location>
        <begin position="318"/>
        <end position="337"/>
    </location>
</feature>
<dbReference type="PANTHER" id="PTHR31162">
    <property type="entry name" value="MALIC ACID TRANSPORT PROTEIN-RELATED"/>
    <property type="match status" value="1"/>
</dbReference>
<feature type="transmembrane region" description="Helical" evidence="6">
    <location>
        <begin position="110"/>
        <end position="128"/>
    </location>
</feature>
<evidence type="ECO:0000256" key="5">
    <source>
        <dbReference type="SAM" id="MobiDB-lite"/>
    </source>
</evidence>
<evidence type="ECO:0008006" key="9">
    <source>
        <dbReference type="Google" id="ProtNLM"/>
    </source>
</evidence>
<feature type="transmembrane region" description="Helical" evidence="6">
    <location>
        <begin position="276"/>
        <end position="306"/>
    </location>
</feature>
<protein>
    <recommendedName>
        <fullName evidence="9">C4-dicarboxylate transporter/malic acid transport protein</fullName>
    </recommendedName>
</protein>
<comment type="subcellular location">
    <subcellularLocation>
        <location evidence="1">Membrane</location>
        <topology evidence="1">Multi-pass membrane protein</topology>
    </subcellularLocation>
</comment>
<feature type="region of interest" description="Disordered" evidence="5">
    <location>
        <begin position="43"/>
        <end position="70"/>
    </location>
</feature>
<feature type="compositionally biased region" description="Polar residues" evidence="5">
    <location>
        <begin position="43"/>
        <end position="56"/>
    </location>
</feature>
<evidence type="ECO:0000313" key="8">
    <source>
        <dbReference type="Proteomes" id="UP000310189"/>
    </source>
</evidence>
<feature type="transmembrane region" description="Helical" evidence="6">
    <location>
        <begin position="209"/>
        <end position="233"/>
    </location>
</feature>
<gene>
    <name evidence="7" type="ORF">E3P99_02377</name>
</gene>
<evidence type="ECO:0000256" key="1">
    <source>
        <dbReference type="ARBA" id="ARBA00004141"/>
    </source>
</evidence>
<proteinExistence type="predicted"/>
<feature type="transmembrane region" description="Helical" evidence="6">
    <location>
        <begin position="396"/>
        <end position="415"/>
    </location>
</feature>
<dbReference type="InterPro" id="IPR030185">
    <property type="entry name" value="Mae1"/>
</dbReference>
<evidence type="ECO:0000256" key="4">
    <source>
        <dbReference type="ARBA" id="ARBA00023136"/>
    </source>
</evidence>
<dbReference type="Proteomes" id="UP000310189">
    <property type="component" value="Unassembled WGS sequence"/>
</dbReference>
<feature type="transmembrane region" description="Helical" evidence="6">
    <location>
        <begin position="245"/>
        <end position="264"/>
    </location>
</feature>
<dbReference type="EMBL" id="SPNW01000033">
    <property type="protein sequence ID" value="TIA88855.1"/>
    <property type="molecule type" value="Genomic_DNA"/>
</dbReference>
<feature type="transmembrane region" description="Helical" evidence="6">
    <location>
        <begin position="357"/>
        <end position="384"/>
    </location>
</feature>
<keyword evidence="4 6" id="KW-0472">Membrane</keyword>
<organism evidence="7 8">
    <name type="scientific">Wallemia hederae</name>
    <dbReference type="NCBI Taxonomy" id="1540922"/>
    <lineage>
        <taxon>Eukaryota</taxon>
        <taxon>Fungi</taxon>
        <taxon>Dikarya</taxon>
        <taxon>Basidiomycota</taxon>
        <taxon>Wallemiomycotina</taxon>
        <taxon>Wallemiomycetes</taxon>
        <taxon>Wallemiales</taxon>
        <taxon>Wallemiaceae</taxon>
        <taxon>Wallemia</taxon>
    </lineage>
</organism>
<sequence>MSQSISVMLLRAAQAITDMPFPGMIKAKMQPFTPLDQSYLSSPTMTAVSTGTSRENSPPPQAKRSLEPCPDFTLNDAHMDVDDKTLSDQHTPARKPRGVFRRVHGWSWQAWPIAMGTGAVFVLMSNLYNAPHWIVYPELIFFFFVCCLFVLNTTLLLSQAILFPSQSLRLVTDPVKGVFVPLIVLSFATIVIGISQYGVNDFEVVPPGALIVLFWVYLAMANIVCIPMLLIWFNCEHSTTITSFTPAYMFLVFPLMLTGIVGFNCLNGVDKSSTDALVILIVSYVFQGLGTLITFMYLAIFCLRIITTGFMEGHQANGAFVAAGPPGFTALALLKLGEHAQDILPLNNVLTPMAGEIFYNIGILAGCMLLGCAWFFFLMASIPWAFKVHFHSSEVLGMWALTFPLVGMISTFKVLGDIFHCRFLHIVHVIFTIAILLVWCCLMTTTITAFCRGKIFKSPTEAVLSDTKFAPITTKRKHQKSRKAAERFDVAPHIV</sequence>
<dbReference type="GO" id="GO:0016020">
    <property type="term" value="C:membrane"/>
    <property type="evidence" value="ECO:0007669"/>
    <property type="project" value="UniProtKB-SubCell"/>
</dbReference>
<dbReference type="PANTHER" id="PTHR31162:SF0">
    <property type="entry name" value="MALIC ACID TRANSPORT PROTEIN"/>
    <property type="match status" value="1"/>
</dbReference>
<evidence type="ECO:0000313" key="7">
    <source>
        <dbReference type="EMBL" id="TIA88855.1"/>
    </source>
</evidence>
<dbReference type="InterPro" id="IPR038665">
    <property type="entry name" value="Voltage-dep_anion_channel_sf"/>
</dbReference>
<accession>A0A4T0FM76</accession>
<dbReference type="GO" id="GO:0015140">
    <property type="term" value="F:malate transmembrane transporter activity"/>
    <property type="evidence" value="ECO:0007669"/>
    <property type="project" value="InterPro"/>
</dbReference>
<evidence type="ECO:0000256" key="3">
    <source>
        <dbReference type="ARBA" id="ARBA00022989"/>
    </source>
</evidence>
<reference evidence="7 8" key="1">
    <citation type="submission" date="2019-03" db="EMBL/GenBank/DDBJ databases">
        <title>Sequencing 23 genomes of Wallemia ichthyophaga.</title>
        <authorList>
            <person name="Gostincar C."/>
        </authorList>
    </citation>
    <scope>NUCLEOTIDE SEQUENCE [LARGE SCALE GENOMIC DNA]</scope>
    <source>
        <strain evidence="7 8">EXF-5753</strain>
    </source>
</reference>
<keyword evidence="3 6" id="KW-1133">Transmembrane helix</keyword>
<evidence type="ECO:0000256" key="2">
    <source>
        <dbReference type="ARBA" id="ARBA00022692"/>
    </source>
</evidence>
<comment type="caution">
    <text evidence="7">The sequence shown here is derived from an EMBL/GenBank/DDBJ whole genome shotgun (WGS) entry which is preliminary data.</text>
</comment>
<evidence type="ECO:0000256" key="6">
    <source>
        <dbReference type="SAM" id="Phobius"/>
    </source>
</evidence>
<feature type="transmembrane region" description="Helical" evidence="6">
    <location>
        <begin position="140"/>
        <end position="163"/>
    </location>
</feature>
<dbReference type="InterPro" id="IPR004695">
    <property type="entry name" value="SLAC1/Mae1/Ssu1/TehA"/>
</dbReference>
<dbReference type="AlphaFoldDB" id="A0A4T0FM76"/>
<dbReference type="Gene3D" id="1.50.10.150">
    <property type="entry name" value="Voltage-dependent anion channel"/>
    <property type="match status" value="1"/>
</dbReference>
<dbReference type="Pfam" id="PF03595">
    <property type="entry name" value="SLAC1"/>
    <property type="match status" value="1"/>
</dbReference>